<feature type="region of interest" description="Disordered" evidence="1">
    <location>
        <begin position="1"/>
        <end position="42"/>
    </location>
</feature>
<feature type="compositionally biased region" description="Basic and acidic residues" evidence="1">
    <location>
        <begin position="944"/>
        <end position="954"/>
    </location>
</feature>
<evidence type="ECO:0000259" key="2">
    <source>
        <dbReference type="Pfam" id="PF18803"/>
    </source>
</evidence>
<gene>
    <name evidence="3" type="ORF">CVT26_012761</name>
</gene>
<comment type="caution">
    <text evidence="3">The sequence shown here is derived from an EMBL/GenBank/DDBJ whole genome shotgun (WGS) entry which is preliminary data.</text>
</comment>
<organism evidence="3 4">
    <name type="scientific">Gymnopilus dilepis</name>
    <dbReference type="NCBI Taxonomy" id="231916"/>
    <lineage>
        <taxon>Eukaryota</taxon>
        <taxon>Fungi</taxon>
        <taxon>Dikarya</taxon>
        <taxon>Basidiomycota</taxon>
        <taxon>Agaricomycotina</taxon>
        <taxon>Agaricomycetes</taxon>
        <taxon>Agaricomycetidae</taxon>
        <taxon>Agaricales</taxon>
        <taxon>Agaricineae</taxon>
        <taxon>Hymenogastraceae</taxon>
        <taxon>Gymnopilus</taxon>
    </lineage>
</organism>
<proteinExistence type="predicted"/>
<protein>
    <recommendedName>
        <fullName evidence="2">CxC2-like cysteine cluster KDZ transposase-associated domain-containing protein</fullName>
    </recommendedName>
</protein>
<dbReference type="Pfam" id="PF18803">
    <property type="entry name" value="CxC2"/>
    <property type="match status" value="1"/>
</dbReference>
<dbReference type="Proteomes" id="UP000284706">
    <property type="component" value="Unassembled WGS sequence"/>
</dbReference>
<name>A0A409WDM8_9AGAR</name>
<dbReference type="AlphaFoldDB" id="A0A409WDM8"/>
<dbReference type="InParanoid" id="A0A409WDM8"/>
<feature type="domain" description="CxC2-like cysteine cluster KDZ transposase-associated" evidence="2">
    <location>
        <begin position="210"/>
        <end position="314"/>
    </location>
</feature>
<feature type="region of interest" description="Disordered" evidence="1">
    <location>
        <begin position="926"/>
        <end position="963"/>
    </location>
</feature>
<feature type="region of interest" description="Disordered" evidence="1">
    <location>
        <begin position="1085"/>
        <end position="1167"/>
    </location>
</feature>
<feature type="compositionally biased region" description="Acidic residues" evidence="1">
    <location>
        <begin position="1129"/>
        <end position="1151"/>
    </location>
</feature>
<sequence>MQKHRPSQNPYDKRKRSVVHRTRASIIPEQSSSTAPLQPIRVKAREERLQQSRGAHYESSRITVPQNHWMPLDNTELGLDADSTSNDAALDTAGVWEDVNHGEEHTQKKKKGKTLKSKRPMVFWKEAYRDFYLDEMLRWEGRGDAWADGQSPCSDCCARSASEPAPGEYRCLDCFYPHMLCGRCCVRRHRMQPLHLIEKWTGSSFVKSSLKVLGLRVQLNHLSMSCSKPEPCHSSFVILHTNGLHEVAVDFCNCRPVSKFRQLLRRGLYPASQDNPRTCATFTLLRQMHMLGLTSKCSAYDFYRSLEKMTDNTGINVPTSRYRPLMRMALQWRHLKLLKRGGRGHDSTGAKGTKEGELALVCPSCPHPGINIPDDWSKASEEERFLYFVFLCIDANFRLKNQLVSNYSTDPGLGIGWAYMIAREPYEDYVKSRANDLDVRYGFRRWCLDLLTISVQDVDSKGCGLQAVDKAHTKFNKGLRYTGVSSVSCGRSEMLLPCSVGNLQKGERYSNMDFACGSAMRFVAILLIVLSYDIACHWFVNLFRRINTHWPSNLKPRQGTSLSPLIPKMHEPGHQQKKGHEQFSCNLFKGAGQTDCEVPERIWSGNNAVANSTKTMGPGSRHDVLDDHFGFWNYEKYVGMGVTLLRRFRKAVPERNRQTEAHRGFSASIELGQVAEWTQMCVEWEMAAYPKDKVDNPYHVEGSNLTQAQVQKELAEEEEHLISSGGSSLHEMSPSDFLIAALNLEESQRRLAVDAATKDHDGASLREQREALRKSIDKWKRIQPVYMPGLMQYLQSLERKQPGSTLESEKIESIKLWLPSDIAKGSRDWVCTPGLATSEEKLREAQCYDALDNIRNVLRLKTRMVQFKNKNIRGQRSGTRSRVLIDRVHRRARRLAAEYRTARAAKLALSGPGEWQKTLQELRDSDVRAYQDPDRVKERRQRKGTYEDHEHEEADAMAVDSNAGAIDLLPEDRTRRNGTGQSHKVLSWIWIVEKQGTSTLDMGDVLRSEWARSRARAARATEEVALLKEEMRRVLAYLDWKADWWKGRQSGRQVQDKALEEGLLAFCVDQESRQRALRASFQKLWTTPLSDPTPGSDGDGKGGSNGGGGGGGNNESGGGGNSRSAGIEGGDDYDSEDSDDESDEDDDDCEVNDSGQVGNDDENDMEV</sequence>
<evidence type="ECO:0000313" key="3">
    <source>
        <dbReference type="EMBL" id="PPQ76635.1"/>
    </source>
</evidence>
<feature type="compositionally biased region" description="Basic and acidic residues" evidence="1">
    <location>
        <begin position="926"/>
        <end position="937"/>
    </location>
</feature>
<keyword evidence="4" id="KW-1185">Reference proteome</keyword>
<evidence type="ECO:0000313" key="4">
    <source>
        <dbReference type="Proteomes" id="UP000284706"/>
    </source>
</evidence>
<dbReference type="InterPro" id="IPR040521">
    <property type="entry name" value="KDZ"/>
</dbReference>
<reference evidence="3 4" key="1">
    <citation type="journal article" date="2018" name="Evol. Lett.">
        <title>Horizontal gene cluster transfer increased hallucinogenic mushroom diversity.</title>
        <authorList>
            <person name="Reynolds H.T."/>
            <person name="Vijayakumar V."/>
            <person name="Gluck-Thaler E."/>
            <person name="Korotkin H.B."/>
            <person name="Matheny P.B."/>
            <person name="Slot J.C."/>
        </authorList>
    </citation>
    <scope>NUCLEOTIDE SEQUENCE [LARGE SCALE GENOMIC DNA]</scope>
    <source>
        <strain evidence="3 4">SRW20</strain>
    </source>
</reference>
<dbReference type="OrthoDB" id="3214502at2759"/>
<dbReference type="InterPro" id="IPR041457">
    <property type="entry name" value="CxC2_KDZ-assoc"/>
</dbReference>
<feature type="compositionally biased region" description="Gly residues" evidence="1">
    <location>
        <begin position="1101"/>
        <end position="1121"/>
    </location>
</feature>
<dbReference type="EMBL" id="NHYE01005138">
    <property type="protein sequence ID" value="PPQ76635.1"/>
    <property type="molecule type" value="Genomic_DNA"/>
</dbReference>
<dbReference type="STRING" id="231916.A0A409WDM8"/>
<accession>A0A409WDM8</accession>
<feature type="compositionally biased region" description="Basic residues" evidence="1">
    <location>
        <begin position="13"/>
        <end position="23"/>
    </location>
</feature>
<dbReference type="Pfam" id="PF18758">
    <property type="entry name" value="KDZ"/>
    <property type="match status" value="1"/>
</dbReference>
<dbReference type="CDD" id="cd19757">
    <property type="entry name" value="Bbox1"/>
    <property type="match status" value="1"/>
</dbReference>
<evidence type="ECO:0000256" key="1">
    <source>
        <dbReference type="SAM" id="MobiDB-lite"/>
    </source>
</evidence>